<protein>
    <submittedName>
        <fullName evidence="3">Uncharacterized protein</fullName>
    </submittedName>
</protein>
<proteinExistence type="predicted"/>
<organism evidence="3 4">
    <name type="scientific">Nocardia cyriacigeorgica</name>
    <dbReference type="NCBI Taxonomy" id="135487"/>
    <lineage>
        <taxon>Bacteria</taxon>
        <taxon>Bacillati</taxon>
        <taxon>Actinomycetota</taxon>
        <taxon>Actinomycetes</taxon>
        <taxon>Mycobacteriales</taxon>
        <taxon>Nocardiaceae</taxon>
        <taxon>Nocardia</taxon>
    </lineage>
</organism>
<dbReference type="AlphaFoldDB" id="A0A4U8VY36"/>
<gene>
    <name evidence="3" type="ORF">NCTC10797_02258</name>
</gene>
<dbReference type="RefSeq" id="WP_130917080.1">
    <property type="nucleotide sequence ID" value="NZ_JADLPI010000011.1"/>
</dbReference>
<dbReference type="EMBL" id="LR215973">
    <property type="protein sequence ID" value="VFA98491.1"/>
    <property type="molecule type" value="Genomic_DNA"/>
</dbReference>
<keyword evidence="2" id="KW-0472">Membrane</keyword>
<feature type="compositionally biased region" description="Pro residues" evidence="1">
    <location>
        <begin position="71"/>
        <end position="85"/>
    </location>
</feature>
<keyword evidence="2" id="KW-0812">Transmembrane</keyword>
<feature type="region of interest" description="Disordered" evidence="1">
    <location>
        <begin position="65"/>
        <end position="142"/>
    </location>
</feature>
<evidence type="ECO:0000256" key="2">
    <source>
        <dbReference type="SAM" id="Phobius"/>
    </source>
</evidence>
<name>A0A4U8VY36_9NOCA</name>
<evidence type="ECO:0000313" key="3">
    <source>
        <dbReference type="EMBL" id="VFA98491.1"/>
    </source>
</evidence>
<sequence length="142" mass="14323">MSTALSLHEGAQAILAQIGNPTPEAPPAPDAGLQASRWGFWALLIGLPLAAIGVVVFVLVRVSNSDRRRAPAPPAPPGWAAPGQPPGWNAAGPHPVPPPGPHAGPSGWNAQQPAPGAWGPNGAPPAAPGWDRPPVTSPPGHR</sequence>
<feature type="compositionally biased region" description="Low complexity" evidence="1">
    <location>
        <begin position="103"/>
        <end position="121"/>
    </location>
</feature>
<evidence type="ECO:0000313" key="4">
    <source>
        <dbReference type="Proteomes" id="UP000290439"/>
    </source>
</evidence>
<evidence type="ECO:0000256" key="1">
    <source>
        <dbReference type="SAM" id="MobiDB-lite"/>
    </source>
</evidence>
<feature type="transmembrane region" description="Helical" evidence="2">
    <location>
        <begin position="38"/>
        <end position="60"/>
    </location>
</feature>
<keyword evidence="2" id="KW-1133">Transmembrane helix</keyword>
<reference evidence="3 4" key="1">
    <citation type="submission" date="2019-02" db="EMBL/GenBank/DDBJ databases">
        <authorList>
            <consortium name="Pathogen Informatics"/>
        </authorList>
    </citation>
    <scope>NUCLEOTIDE SEQUENCE [LARGE SCALE GENOMIC DNA]</scope>
    <source>
        <strain evidence="3 4">3012STDY6756504</strain>
    </source>
</reference>
<dbReference type="Proteomes" id="UP000290439">
    <property type="component" value="Chromosome"/>
</dbReference>
<accession>A0A4U8VY36</accession>